<gene>
    <name evidence="2" type="ORF">OESDEN_12027</name>
</gene>
<evidence type="ECO:0008006" key="4">
    <source>
        <dbReference type="Google" id="ProtNLM"/>
    </source>
</evidence>
<sequence>LLTSERDQLHHNTAELNRHYETCRLEFVSTRDRIETELSEALSARDAALLRVRELENDVSVLQKERCQQQSVPVAEEARENCVVTYSEDDVNRKVEEAKRVLDVEWQRKFDEEGKIVDTMMREKDQTIFEREQTVSELQMRLRLIEEKSAETRASGSVRPAIPA</sequence>
<dbReference type="Proteomes" id="UP000053660">
    <property type="component" value="Unassembled WGS sequence"/>
</dbReference>
<dbReference type="AlphaFoldDB" id="A0A0B1SWC7"/>
<feature type="coiled-coil region" evidence="1">
    <location>
        <begin position="38"/>
        <end position="65"/>
    </location>
</feature>
<organism evidence="2 3">
    <name type="scientific">Oesophagostomum dentatum</name>
    <name type="common">Nodular worm</name>
    <dbReference type="NCBI Taxonomy" id="61180"/>
    <lineage>
        <taxon>Eukaryota</taxon>
        <taxon>Metazoa</taxon>
        <taxon>Ecdysozoa</taxon>
        <taxon>Nematoda</taxon>
        <taxon>Chromadorea</taxon>
        <taxon>Rhabditida</taxon>
        <taxon>Rhabditina</taxon>
        <taxon>Rhabditomorpha</taxon>
        <taxon>Strongyloidea</taxon>
        <taxon>Strongylidae</taxon>
        <taxon>Oesophagostomum</taxon>
    </lineage>
</organism>
<dbReference type="EMBL" id="KN556300">
    <property type="protein sequence ID" value="KHJ88181.1"/>
    <property type="molecule type" value="Genomic_DNA"/>
</dbReference>
<feature type="non-terminal residue" evidence="2">
    <location>
        <position position="1"/>
    </location>
</feature>
<evidence type="ECO:0000256" key="1">
    <source>
        <dbReference type="SAM" id="Coils"/>
    </source>
</evidence>
<accession>A0A0B1SWC7</accession>
<dbReference type="OrthoDB" id="5978643at2759"/>
<evidence type="ECO:0000313" key="3">
    <source>
        <dbReference type="Proteomes" id="UP000053660"/>
    </source>
</evidence>
<proteinExistence type="predicted"/>
<keyword evidence="1" id="KW-0175">Coiled coil</keyword>
<evidence type="ECO:0000313" key="2">
    <source>
        <dbReference type="EMBL" id="KHJ88181.1"/>
    </source>
</evidence>
<protein>
    <recommendedName>
        <fullName evidence="4">Golgin subfamily A conserved domain-containing protein</fullName>
    </recommendedName>
</protein>
<keyword evidence="3" id="KW-1185">Reference proteome</keyword>
<name>A0A0B1SWC7_OESDE</name>
<reference evidence="2 3" key="1">
    <citation type="submission" date="2014-03" db="EMBL/GenBank/DDBJ databases">
        <title>Draft genome of the hookworm Oesophagostomum dentatum.</title>
        <authorList>
            <person name="Mitreva M."/>
        </authorList>
    </citation>
    <scope>NUCLEOTIDE SEQUENCE [LARGE SCALE GENOMIC DNA]</scope>
    <source>
        <strain evidence="2 3">OD-Hann</strain>
    </source>
</reference>